<dbReference type="Proteomes" id="UP000487268">
    <property type="component" value="Unassembled WGS sequence"/>
</dbReference>
<dbReference type="Gene3D" id="3.40.50.1820">
    <property type="entry name" value="alpha/beta hydrolase"/>
    <property type="match status" value="1"/>
</dbReference>
<evidence type="ECO:0008006" key="4">
    <source>
        <dbReference type="Google" id="ProtNLM"/>
    </source>
</evidence>
<dbReference type="PANTHER" id="PTHR48098:SF1">
    <property type="entry name" value="DIACYLGLYCEROL ACYLTRANSFERASE_MYCOLYLTRANSFERASE AG85A"/>
    <property type="match status" value="1"/>
</dbReference>
<dbReference type="EMBL" id="WEGH01000001">
    <property type="protein sequence ID" value="MQY03717.1"/>
    <property type="molecule type" value="Genomic_DNA"/>
</dbReference>
<evidence type="ECO:0000313" key="2">
    <source>
        <dbReference type="EMBL" id="MQY03717.1"/>
    </source>
</evidence>
<gene>
    <name evidence="2" type="ORF">ACRB68_17620</name>
</gene>
<dbReference type="InterPro" id="IPR050583">
    <property type="entry name" value="Mycobacterial_A85_antigen"/>
</dbReference>
<dbReference type="GO" id="GO:0016747">
    <property type="term" value="F:acyltransferase activity, transferring groups other than amino-acyl groups"/>
    <property type="evidence" value="ECO:0007669"/>
    <property type="project" value="TreeGrafter"/>
</dbReference>
<dbReference type="OrthoDB" id="184858at2"/>
<evidence type="ECO:0000256" key="1">
    <source>
        <dbReference type="SAM" id="SignalP"/>
    </source>
</evidence>
<sequence length="346" mass="36437">MWARVCAGAAAVATAVSVLGAAPAQAAEPGPAPSFTDGFGLTQVEPVKGDGADLTLTVTTPNLSGKHWIRIFLPEGYAADPAKRWPVLYSLTGGPSQQADPAVIPALRSNKMITVIPDGGQKGWYADWKMQNTALGAAKWESFHIKQVVPFIDANLRTLTDRKHRAVAGLSMGGFGAMHYAEAYPELFGHVASMSGAIDFGLADMRGAVLATELNLPNWPCAAGSAAGCADYGPTVDSDAIFGTPYFWGDQIWNAVNPASTANLKKLANTSIALYTGNQGLDMATATATGNVRNYLTNLGIPIQRFVAYGNGANWGTTCDGNHSYGCWIPSYADYIPILESNFAAA</sequence>
<keyword evidence="1" id="KW-0732">Signal</keyword>
<keyword evidence="3" id="KW-1185">Reference proteome</keyword>
<accession>A0A7K0BRG5</accession>
<dbReference type="InterPro" id="IPR029058">
    <property type="entry name" value="AB_hydrolase_fold"/>
</dbReference>
<dbReference type="InterPro" id="IPR000801">
    <property type="entry name" value="Esterase-like"/>
</dbReference>
<name>A0A7K0BRG5_9ACTN</name>
<proteinExistence type="predicted"/>
<dbReference type="AlphaFoldDB" id="A0A7K0BRG5"/>
<organism evidence="2 3">
    <name type="scientific">Actinomadura macrotermitis</name>
    <dbReference type="NCBI Taxonomy" id="2585200"/>
    <lineage>
        <taxon>Bacteria</taxon>
        <taxon>Bacillati</taxon>
        <taxon>Actinomycetota</taxon>
        <taxon>Actinomycetes</taxon>
        <taxon>Streptosporangiales</taxon>
        <taxon>Thermomonosporaceae</taxon>
        <taxon>Actinomadura</taxon>
    </lineage>
</organism>
<dbReference type="SUPFAM" id="SSF53474">
    <property type="entry name" value="alpha/beta-Hydrolases"/>
    <property type="match status" value="1"/>
</dbReference>
<reference evidence="2 3" key="1">
    <citation type="submission" date="2019-10" db="EMBL/GenBank/DDBJ databases">
        <title>Actinomadura rubteroloni sp. nov. and Actinomadura macrotermitis sp. nov., isolated from the gut of fungus growing-termite Macrotermes natalensis.</title>
        <authorList>
            <person name="Benndorf R."/>
            <person name="Martin K."/>
            <person name="Kuefner M."/>
            <person name="De Beer W."/>
            <person name="Kaster A.-K."/>
            <person name="Vollmers J."/>
            <person name="Poulsen M."/>
            <person name="Beemelmanns C."/>
        </authorList>
    </citation>
    <scope>NUCLEOTIDE SEQUENCE [LARGE SCALE GENOMIC DNA]</scope>
    <source>
        <strain evidence="2 3">RB68</strain>
    </source>
</reference>
<feature type="signal peptide" evidence="1">
    <location>
        <begin position="1"/>
        <end position="26"/>
    </location>
</feature>
<dbReference type="PANTHER" id="PTHR48098">
    <property type="entry name" value="ENTEROCHELIN ESTERASE-RELATED"/>
    <property type="match status" value="1"/>
</dbReference>
<protein>
    <recommendedName>
        <fullName evidence="4">Esterase</fullName>
    </recommendedName>
</protein>
<evidence type="ECO:0000313" key="3">
    <source>
        <dbReference type="Proteomes" id="UP000487268"/>
    </source>
</evidence>
<feature type="chain" id="PRO_5029564298" description="Esterase" evidence="1">
    <location>
        <begin position="27"/>
        <end position="346"/>
    </location>
</feature>
<dbReference type="Pfam" id="PF00756">
    <property type="entry name" value="Esterase"/>
    <property type="match status" value="1"/>
</dbReference>
<comment type="caution">
    <text evidence="2">The sequence shown here is derived from an EMBL/GenBank/DDBJ whole genome shotgun (WGS) entry which is preliminary data.</text>
</comment>